<feature type="transmembrane region" description="Helical" evidence="1">
    <location>
        <begin position="28"/>
        <end position="51"/>
    </location>
</feature>
<name>A0A2M6NZG2_9BACT</name>
<feature type="transmembrane region" description="Helical" evidence="1">
    <location>
        <begin position="63"/>
        <end position="87"/>
    </location>
</feature>
<sequence>MLVYYSRVWRQLTVMAFSSTLSNRIDSAGYFLGKFVRFGFFIVFIFSLFRVTSSIAGYSKYEVLLFFFVFNLVDVVAQGLFRGIYVFRNQVRTGTFDFVLTRPLRSLFYVLFQLSDLLDLLFLIPIVVGLIYVIFHLPVFPSSIQLFLFGLFFFVSLLILTSFHIIAATIMVRYVDADQAVWLYRDFMTLGRFPPEILSGGLQFFFTILIPIIVVVAFPTKILLGILSPLWMLVGIVIAALFFLISLLLWNSGLKQYSSASS</sequence>
<dbReference type="PANTHER" id="PTHR36833">
    <property type="entry name" value="SLR0610 PROTEIN-RELATED"/>
    <property type="match status" value="1"/>
</dbReference>
<feature type="transmembrane region" description="Helical" evidence="1">
    <location>
        <begin position="230"/>
        <end position="250"/>
    </location>
</feature>
<feature type="transmembrane region" description="Helical" evidence="1">
    <location>
        <begin position="147"/>
        <end position="175"/>
    </location>
</feature>
<evidence type="ECO:0000313" key="3">
    <source>
        <dbReference type="Proteomes" id="UP000228528"/>
    </source>
</evidence>
<feature type="transmembrane region" description="Helical" evidence="1">
    <location>
        <begin position="107"/>
        <end position="135"/>
    </location>
</feature>
<keyword evidence="1" id="KW-1133">Transmembrane helix</keyword>
<dbReference type="AlphaFoldDB" id="A0A2M6NZG2"/>
<comment type="caution">
    <text evidence="2">The sequence shown here is derived from an EMBL/GenBank/DDBJ whole genome shotgun (WGS) entry which is preliminary data.</text>
</comment>
<keyword evidence="1" id="KW-0812">Transmembrane</keyword>
<evidence type="ECO:0000313" key="2">
    <source>
        <dbReference type="EMBL" id="PIR76844.1"/>
    </source>
</evidence>
<accession>A0A2M6NZG2</accession>
<gene>
    <name evidence="2" type="ORF">COU30_05650</name>
</gene>
<dbReference type="Pfam" id="PF06182">
    <property type="entry name" value="ABC2_membrane_6"/>
    <property type="match status" value="1"/>
</dbReference>
<evidence type="ECO:0000256" key="1">
    <source>
        <dbReference type="SAM" id="Phobius"/>
    </source>
</evidence>
<reference evidence="3" key="1">
    <citation type="submission" date="2017-09" db="EMBL/GenBank/DDBJ databases">
        <title>Depth-based differentiation of microbial function through sediment-hosted aquifers and enrichment of novel symbionts in the deep terrestrial subsurface.</title>
        <authorList>
            <person name="Probst A.J."/>
            <person name="Ladd B."/>
            <person name="Jarett J.K."/>
            <person name="Geller-Mcgrath D.E."/>
            <person name="Sieber C.M.K."/>
            <person name="Emerson J.B."/>
            <person name="Anantharaman K."/>
            <person name="Thomas B.C."/>
            <person name="Malmstrom R."/>
            <person name="Stieglmeier M."/>
            <person name="Klingl A."/>
            <person name="Woyke T."/>
            <person name="Ryan C.M."/>
            <person name="Banfield J.F."/>
        </authorList>
    </citation>
    <scope>NUCLEOTIDE SEQUENCE [LARGE SCALE GENOMIC DNA]</scope>
</reference>
<organism evidence="2 3">
    <name type="scientific">Candidatus Magasanikbacteria bacterium CG10_big_fil_rev_8_21_14_0_10_38_6</name>
    <dbReference type="NCBI Taxonomy" id="1974647"/>
    <lineage>
        <taxon>Bacteria</taxon>
        <taxon>Candidatus Magasanikiibacteriota</taxon>
    </lineage>
</organism>
<dbReference type="InterPro" id="IPR010390">
    <property type="entry name" value="ABC-2_transporter-like"/>
</dbReference>
<dbReference type="EMBL" id="PFBW01000234">
    <property type="protein sequence ID" value="PIR76844.1"/>
    <property type="molecule type" value="Genomic_DNA"/>
</dbReference>
<dbReference type="Proteomes" id="UP000228528">
    <property type="component" value="Unassembled WGS sequence"/>
</dbReference>
<proteinExistence type="predicted"/>
<dbReference type="PANTHER" id="PTHR36833:SF1">
    <property type="entry name" value="INTEGRAL MEMBRANE TRANSPORT PROTEIN"/>
    <property type="match status" value="1"/>
</dbReference>
<feature type="transmembrane region" description="Helical" evidence="1">
    <location>
        <begin position="197"/>
        <end position="218"/>
    </location>
</feature>
<keyword evidence="1" id="KW-0472">Membrane</keyword>
<evidence type="ECO:0008006" key="4">
    <source>
        <dbReference type="Google" id="ProtNLM"/>
    </source>
</evidence>
<protein>
    <recommendedName>
        <fullName evidence="4">ABC transporter permease</fullName>
    </recommendedName>
</protein>